<keyword evidence="1" id="KW-1185">Reference proteome</keyword>
<protein>
    <submittedName>
        <fullName evidence="2">Uncharacterized protein</fullName>
    </submittedName>
</protein>
<proteinExistence type="predicted"/>
<sequence length="73" mass="8312">MMPPPDPVAAAEPFKPQFRTIFDNTHRTETKLGKLRSVEEDKRREVNEDKRISYAAVCVCNINCLIGYNAICV</sequence>
<reference evidence="2" key="1">
    <citation type="submission" date="2016-11" db="UniProtKB">
        <authorList>
            <consortium name="WormBaseParasite"/>
        </authorList>
    </citation>
    <scope>IDENTIFICATION</scope>
</reference>
<dbReference type="WBParaSite" id="L893_g2198.t1">
    <property type="protein sequence ID" value="L893_g2198.t1"/>
    <property type="gene ID" value="L893_g2198"/>
</dbReference>
<name>A0A1I7Z1W4_9BILA</name>
<accession>A0A1I7Z1W4</accession>
<evidence type="ECO:0000313" key="2">
    <source>
        <dbReference type="WBParaSite" id="L893_g2198.t1"/>
    </source>
</evidence>
<organism evidence="1 2">
    <name type="scientific">Steinernema glaseri</name>
    <dbReference type="NCBI Taxonomy" id="37863"/>
    <lineage>
        <taxon>Eukaryota</taxon>
        <taxon>Metazoa</taxon>
        <taxon>Ecdysozoa</taxon>
        <taxon>Nematoda</taxon>
        <taxon>Chromadorea</taxon>
        <taxon>Rhabditida</taxon>
        <taxon>Tylenchina</taxon>
        <taxon>Panagrolaimomorpha</taxon>
        <taxon>Strongyloidoidea</taxon>
        <taxon>Steinernematidae</taxon>
        <taxon>Steinernema</taxon>
    </lineage>
</organism>
<dbReference type="AlphaFoldDB" id="A0A1I7Z1W4"/>
<evidence type="ECO:0000313" key="1">
    <source>
        <dbReference type="Proteomes" id="UP000095287"/>
    </source>
</evidence>
<dbReference type="Proteomes" id="UP000095287">
    <property type="component" value="Unplaced"/>
</dbReference>